<organism evidence="1 2">
    <name type="scientific">Eikenella corrodens</name>
    <dbReference type="NCBI Taxonomy" id="539"/>
    <lineage>
        <taxon>Bacteria</taxon>
        <taxon>Pseudomonadati</taxon>
        <taxon>Pseudomonadota</taxon>
        <taxon>Betaproteobacteria</taxon>
        <taxon>Neisseriales</taxon>
        <taxon>Neisseriaceae</taxon>
        <taxon>Eikenella</taxon>
    </lineage>
</organism>
<dbReference type="RefSeq" id="WP_064104464.1">
    <property type="nucleotide sequence ID" value="NZ_LXSF01000006.1"/>
</dbReference>
<name>A0A1A9RDT2_EIKCO</name>
<dbReference type="EMBL" id="LXSF01000006">
    <property type="protein sequence ID" value="OAM16342.1"/>
    <property type="molecule type" value="Genomic_DNA"/>
</dbReference>
<protein>
    <submittedName>
        <fullName evidence="1">Uncharacterized protein</fullName>
    </submittedName>
</protein>
<dbReference type="AlphaFoldDB" id="A0A1A9RDT2"/>
<gene>
    <name evidence="1" type="ORF">A7P85_06410</name>
</gene>
<evidence type="ECO:0000313" key="1">
    <source>
        <dbReference type="EMBL" id="OAM16342.1"/>
    </source>
</evidence>
<reference evidence="2" key="1">
    <citation type="submission" date="2016-05" db="EMBL/GenBank/DDBJ databases">
        <title>Draft genome of Corynebacterium afermentans subsp. afermentans LCDC 88199T.</title>
        <authorList>
            <person name="Bernier A.-M."/>
            <person name="Bernard K."/>
        </authorList>
    </citation>
    <scope>NUCLEOTIDE SEQUENCE [LARGE SCALE GENOMIC DNA]</scope>
    <source>
        <strain evidence="2">NML01-0328</strain>
    </source>
</reference>
<evidence type="ECO:0000313" key="2">
    <source>
        <dbReference type="Proteomes" id="UP000078003"/>
    </source>
</evidence>
<proteinExistence type="predicted"/>
<dbReference type="Proteomes" id="UP000078003">
    <property type="component" value="Unassembled WGS sequence"/>
</dbReference>
<sequence length="99" mass="11608">MKFGFRTPSLKRRIAARTSLKRMVRHKLGIKMPRGLGMVSNPKRAMYNKIYHRTTIPAERAAQKGWPLLLLILAPLIWLMLFVWYLVAESIQAFRNRQS</sequence>
<accession>A0A1A9RDT2</accession>
<comment type="caution">
    <text evidence="1">The sequence shown here is derived from an EMBL/GenBank/DDBJ whole genome shotgun (WGS) entry which is preliminary data.</text>
</comment>